<feature type="compositionally biased region" description="Polar residues" evidence="1">
    <location>
        <begin position="1381"/>
        <end position="1401"/>
    </location>
</feature>
<name>A0A0G2ER29_9PEZI</name>
<sequence>MQDDDWKKWPNLKMKVHNLPSDVATLDIYNLFKSEGTICKIDIVLESRGKVAWVLFSPPPRRSFWEDQWSLPGKQPRASIRLRVEARGPEQYPRKISPANPNKSYPETMTISAKSIDFGFMYSESAMMTMQNASEIPPYNVSVTLNLRWTKLIVQFPLNMFNEEKNFHVTQQFRFEIPIQRLSRVHEAREGDRRVLIIPSDCVPSFSRKIEHIESTHNAGESFWTDSKTWYRQVDITHLRAPLKTASITLRKENPVIDIGRWTTYKIEFDASSTDLELYDEILSALTDWNVIIVGDTPITLLERDQPIMWDIIDASKSPSPFLNASPRELRPEPIRLDFELRYQLEACLSNNILNEHNITRDFLQSLARMNPKTAKAYLEVAMEKKKRFYEPLDILRLPLGKKGMPKEIPAHCAWSHAATVTPSTIMISSPSMEISNRVIRDYIQFSDRFLRVKFTDEKYEGRLGNRNGDRDVELLTRVWRTLRNGITVGDRHYEFLAFGNSQFRENGAYFFSSVEDELDEEDNLTASYIRECMGDFSQIKEVARYASRMGQCFSTTRAVTSVQALIEGAEDVTRNGYTFTDGVGKISQLLAQQVAEEFGHPNPIEDTPSVFQFRLGGCKGVLTVSPELDGHRIVVRRSQEKFPAANDGLEVIKWSQYATATLNRQLIVVLDALGVPEHIFMNKLRDQLSGLTSAMTSEDVALRFLQRSVDPLQTTLILAGMIMDGFMGVKEPFLMSVLHVWRAWSIKNLKEKAKLFIGDGAFLLGCVDETASLRGHFYSDQDKINLERGLMLGALPEIFVQISDPDHEGRYKVVEGVCLIARNPSLHPGDIRVVHAVDKPQLRHLKNVIVFPQTGDRDIPNMCSGGDLDGDDYLVIWDEELIPEIINHAPMDFTPPGKQIVDEVTMHDIARFFVEYIKNDSLGQIANSHLATADFEDEGVRSDKCLELAQLHSIAVDYPKSGVPAIMSKDNRPRKYPHFMEKPRERSYISRRVLGKLYDAVEEAKFKPSYDLPFDSRILNAYKIEPEVLARAESVKELYDTGMRRLMAQHDVDTEFEAWSTFILKHNDKIRDYSLQEEFGRVWEALRERFQKLCYEEAAGGYKGDAYGPDVKKARAALQEEGRIFKNLGPFIAAMYTVTAQQMQRAVEITRQTKVVGGRSVPVMKMTPENMPLMSFPWIFARELGIIATGAKGRPEGFSVQHAIPTKKQAGKQKPKMDISTQGGWTKEDELFVDGGAVIRQGELINLFGDGDKSGHDKQPAHVAHGKDTLKDVSNMPTEPTSSSMMELMTQLEGLNFSSDASKPKEEASKPAELPAASKGKIVEKKDEDEDDDDDDDDDDPDGLYTDDGPYPPESYKSPYFWANVVHSGPSNDRIPPTVQPSKPSNPSPQIVISSVSGSDKNTDKTTEELVAHTPSSSVSSFYPSPYVPPHLRNRPPLPPPSSYSHAATPASLMGLPTTKLDGDDDNEDKSESEDELLVGVEEETEVDTRRVLGRGGRSSSTLAGSESPSVRSVAELVMLGRMERELEEESVAGSSRSHETGPKTKEGEVGRGGMAETSVEDDKKTIRAVDESEVDSEEVVIPKKTKGKKIQDMLKKFS</sequence>
<feature type="compositionally biased region" description="Acidic residues" evidence="1">
    <location>
        <begin position="1464"/>
        <end position="1487"/>
    </location>
</feature>
<evidence type="ECO:0000256" key="1">
    <source>
        <dbReference type="SAM" id="MobiDB-lite"/>
    </source>
</evidence>
<dbReference type="PANTHER" id="PTHR23079:SF55">
    <property type="entry name" value="RNA-DIRECTED RNA POLYMERASE"/>
    <property type="match status" value="1"/>
</dbReference>
<dbReference type="Pfam" id="PF26252">
    <property type="entry name" value="RdRP_helical"/>
    <property type="match status" value="1"/>
</dbReference>
<feature type="compositionally biased region" description="Acidic residues" evidence="1">
    <location>
        <begin position="1328"/>
        <end position="1343"/>
    </location>
</feature>
<feature type="compositionally biased region" description="Basic and acidic residues" evidence="1">
    <location>
        <begin position="1562"/>
        <end position="1572"/>
    </location>
</feature>
<organism evidence="4 5">
    <name type="scientific">Diplodia seriata</name>
    <dbReference type="NCBI Taxonomy" id="420778"/>
    <lineage>
        <taxon>Eukaryota</taxon>
        <taxon>Fungi</taxon>
        <taxon>Dikarya</taxon>
        <taxon>Ascomycota</taxon>
        <taxon>Pezizomycotina</taxon>
        <taxon>Dothideomycetes</taxon>
        <taxon>Dothideomycetes incertae sedis</taxon>
        <taxon>Botryosphaeriales</taxon>
        <taxon>Botryosphaeriaceae</taxon>
        <taxon>Diplodia</taxon>
    </lineage>
</organism>
<evidence type="ECO:0000313" key="4">
    <source>
        <dbReference type="EMBL" id="KKY25242.1"/>
    </source>
</evidence>
<feature type="region of interest" description="Disordered" evidence="1">
    <location>
        <begin position="1526"/>
        <end position="1576"/>
    </location>
</feature>
<feature type="compositionally biased region" description="Low complexity" evidence="1">
    <location>
        <begin position="1416"/>
        <end position="1426"/>
    </location>
</feature>
<protein>
    <submittedName>
        <fullName evidence="4">Putative rna-directed rna polymerase</fullName>
    </submittedName>
</protein>
<feature type="compositionally biased region" description="Basic and acidic residues" evidence="1">
    <location>
        <begin position="1251"/>
        <end position="1272"/>
    </location>
</feature>
<dbReference type="GO" id="GO:0003968">
    <property type="term" value="F:RNA-directed RNA polymerase activity"/>
    <property type="evidence" value="ECO:0007669"/>
    <property type="project" value="UniProtKB-KW"/>
</dbReference>
<keyword evidence="4" id="KW-0548">Nucleotidyltransferase</keyword>
<dbReference type="Proteomes" id="UP000034182">
    <property type="component" value="Unassembled WGS sequence"/>
</dbReference>
<dbReference type="InterPro" id="IPR058751">
    <property type="entry name" value="RDRP_helical"/>
</dbReference>
<dbReference type="GO" id="GO:0003723">
    <property type="term" value="F:RNA binding"/>
    <property type="evidence" value="ECO:0007669"/>
    <property type="project" value="UniProtKB-KW"/>
</dbReference>
<feature type="region of interest" description="Disordered" evidence="1">
    <location>
        <begin position="1251"/>
        <end position="1284"/>
    </location>
</feature>
<feature type="region of interest" description="Disordered" evidence="1">
    <location>
        <begin position="1300"/>
        <end position="1512"/>
    </location>
</feature>
<dbReference type="EMBL" id="LAQI01000043">
    <property type="protein sequence ID" value="KKY25242.1"/>
    <property type="molecule type" value="Genomic_DNA"/>
</dbReference>
<dbReference type="InterPro" id="IPR007855">
    <property type="entry name" value="RDRP"/>
</dbReference>
<feature type="domain" description="RDRP core" evidence="2">
    <location>
        <begin position="421"/>
        <end position="1002"/>
    </location>
</feature>
<dbReference type="GO" id="GO:0030422">
    <property type="term" value="P:siRNA processing"/>
    <property type="evidence" value="ECO:0007669"/>
    <property type="project" value="TreeGrafter"/>
</dbReference>
<reference evidence="4 5" key="2">
    <citation type="submission" date="2015-05" db="EMBL/GenBank/DDBJ databases">
        <title>Distinctive expansion of gene families associated with plant cell wall degradation and secondary metabolism in the genomes of grapevine trunk pathogens.</title>
        <authorList>
            <person name="Lawrence D.P."/>
            <person name="Travadon R."/>
            <person name="Rolshausen P.E."/>
            <person name="Baumgartner K."/>
        </authorList>
    </citation>
    <scope>NUCLEOTIDE SEQUENCE [LARGE SCALE GENOMIC DNA]</scope>
    <source>
        <strain evidence="4">DS831</strain>
    </source>
</reference>
<feature type="compositionally biased region" description="Basic and acidic residues" evidence="1">
    <location>
        <begin position="1538"/>
        <end position="1551"/>
    </location>
</feature>
<feature type="compositionally biased region" description="Basic and acidic residues" evidence="1">
    <location>
        <begin position="1402"/>
        <end position="1412"/>
    </location>
</feature>
<proteinExistence type="predicted"/>
<dbReference type="Pfam" id="PF05183">
    <property type="entry name" value="RdRP"/>
    <property type="match status" value="1"/>
</dbReference>
<keyword evidence="4" id="KW-0696">RNA-directed RNA polymerase</keyword>
<accession>A0A0G2ER29</accession>
<evidence type="ECO:0000259" key="3">
    <source>
        <dbReference type="Pfam" id="PF26252"/>
    </source>
</evidence>
<gene>
    <name evidence="4" type="ORF">UCDDS831_g02149</name>
</gene>
<dbReference type="InterPro" id="IPR057596">
    <property type="entry name" value="RDRP_core"/>
</dbReference>
<keyword evidence="4" id="KW-0808">Transferase</keyword>
<comment type="caution">
    <text evidence="4">The sequence shown here is derived from an EMBL/GenBank/DDBJ whole genome shotgun (WGS) entry which is preliminary data.</text>
</comment>
<dbReference type="PANTHER" id="PTHR23079">
    <property type="entry name" value="RNA-DEPENDENT RNA POLYMERASE"/>
    <property type="match status" value="1"/>
</dbReference>
<dbReference type="GO" id="GO:0031380">
    <property type="term" value="C:nuclear RNA-directed RNA polymerase complex"/>
    <property type="evidence" value="ECO:0007669"/>
    <property type="project" value="TreeGrafter"/>
</dbReference>
<reference evidence="4 5" key="1">
    <citation type="submission" date="2015-03" db="EMBL/GenBank/DDBJ databases">
        <authorList>
            <person name="Morales-Cruz A."/>
            <person name="Amrine K.C."/>
            <person name="Cantu D."/>
        </authorList>
    </citation>
    <scope>NUCLEOTIDE SEQUENCE [LARGE SCALE GENOMIC DNA]</scope>
    <source>
        <strain evidence="4">DS831</strain>
    </source>
</reference>
<evidence type="ECO:0000313" key="5">
    <source>
        <dbReference type="Proteomes" id="UP000034182"/>
    </source>
</evidence>
<feature type="domain" description="RDRP helical" evidence="3">
    <location>
        <begin position="337"/>
        <end position="397"/>
    </location>
</feature>
<evidence type="ECO:0000259" key="2">
    <source>
        <dbReference type="Pfam" id="PF05183"/>
    </source>
</evidence>